<keyword evidence="3" id="KW-1185">Reference proteome</keyword>
<evidence type="ECO:0000313" key="2">
    <source>
        <dbReference type="EMBL" id="TQJ07224.1"/>
    </source>
</evidence>
<evidence type="ECO:0000313" key="3">
    <source>
        <dbReference type="Proteomes" id="UP000317893"/>
    </source>
</evidence>
<dbReference type="AlphaFoldDB" id="A0A542DWD4"/>
<proteinExistence type="predicted"/>
<sequence>MGFSFRKTIRVGPLRLTASRRGLGTSVGMGSFRVQSSRGRRRASARLPFGLNWRGRV</sequence>
<dbReference type="EMBL" id="VFMN01000001">
    <property type="protein sequence ID" value="TQJ07224.1"/>
    <property type="molecule type" value="Genomic_DNA"/>
</dbReference>
<feature type="domain" description="DUF4236" evidence="1">
    <location>
        <begin position="3"/>
        <end position="54"/>
    </location>
</feature>
<dbReference type="RefSeq" id="WP_141846111.1">
    <property type="nucleotide sequence ID" value="NZ_BAAAPR010000006.1"/>
</dbReference>
<protein>
    <submittedName>
        <fullName evidence="2">Uncharacterized protein DUF4236</fullName>
    </submittedName>
</protein>
<dbReference type="Pfam" id="PF14020">
    <property type="entry name" value="DUF4236"/>
    <property type="match status" value="1"/>
</dbReference>
<name>A0A542DWD4_9MICO</name>
<organism evidence="2 3">
    <name type="scientific">Lapillicoccus jejuensis</name>
    <dbReference type="NCBI Taxonomy" id="402171"/>
    <lineage>
        <taxon>Bacteria</taxon>
        <taxon>Bacillati</taxon>
        <taxon>Actinomycetota</taxon>
        <taxon>Actinomycetes</taxon>
        <taxon>Micrococcales</taxon>
        <taxon>Intrasporangiaceae</taxon>
        <taxon>Lapillicoccus</taxon>
    </lineage>
</organism>
<reference evidence="2 3" key="1">
    <citation type="submission" date="2019-06" db="EMBL/GenBank/DDBJ databases">
        <title>Sequencing the genomes of 1000 actinobacteria strains.</title>
        <authorList>
            <person name="Klenk H.-P."/>
        </authorList>
    </citation>
    <scope>NUCLEOTIDE SEQUENCE [LARGE SCALE GENOMIC DNA]</scope>
    <source>
        <strain evidence="2 3">DSM 18607</strain>
    </source>
</reference>
<dbReference type="InterPro" id="IPR025330">
    <property type="entry name" value="DUF4236"/>
</dbReference>
<dbReference type="Proteomes" id="UP000317893">
    <property type="component" value="Unassembled WGS sequence"/>
</dbReference>
<evidence type="ECO:0000259" key="1">
    <source>
        <dbReference type="Pfam" id="PF14020"/>
    </source>
</evidence>
<accession>A0A542DWD4</accession>
<comment type="caution">
    <text evidence="2">The sequence shown here is derived from an EMBL/GenBank/DDBJ whole genome shotgun (WGS) entry which is preliminary data.</text>
</comment>
<gene>
    <name evidence="2" type="ORF">FB458_0280</name>
</gene>